<keyword evidence="6" id="KW-1185">Reference proteome</keyword>
<keyword evidence="3" id="KW-0456">Lyase</keyword>
<dbReference type="PANTHER" id="PTHR48078">
    <property type="entry name" value="THREONINE DEHYDRATASE, MITOCHONDRIAL-RELATED"/>
    <property type="match status" value="1"/>
</dbReference>
<evidence type="ECO:0000256" key="1">
    <source>
        <dbReference type="ARBA" id="ARBA00001933"/>
    </source>
</evidence>
<organism evidence="5 6">
    <name type="scientific">Fusarium torulosum</name>
    <dbReference type="NCBI Taxonomy" id="33205"/>
    <lineage>
        <taxon>Eukaryota</taxon>
        <taxon>Fungi</taxon>
        <taxon>Dikarya</taxon>
        <taxon>Ascomycota</taxon>
        <taxon>Pezizomycotina</taxon>
        <taxon>Sordariomycetes</taxon>
        <taxon>Hypocreomycetidae</taxon>
        <taxon>Hypocreales</taxon>
        <taxon>Nectriaceae</taxon>
        <taxon>Fusarium</taxon>
    </lineage>
</organism>
<comment type="caution">
    <text evidence="5">The sequence shown here is derived from an EMBL/GenBank/DDBJ whole genome shotgun (WGS) entry which is preliminary data.</text>
</comment>
<accession>A0AAE8SHA5</accession>
<dbReference type="GO" id="GO:0004794">
    <property type="term" value="F:threonine deaminase activity"/>
    <property type="evidence" value="ECO:0007669"/>
    <property type="project" value="TreeGrafter"/>
</dbReference>
<dbReference type="InterPro" id="IPR036052">
    <property type="entry name" value="TrpB-like_PALP_sf"/>
</dbReference>
<evidence type="ECO:0000256" key="2">
    <source>
        <dbReference type="ARBA" id="ARBA00022898"/>
    </source>
</evidence>
<dbReference type="AlphaFoldDB" id="A0AAE8SHA5"/>
<evidence type="ECO:0000256" key="3">
    <source>
        <dbReference type="ARBA" id="ARBA00023239"/>
    </source>
</evidence>
<feature type="domain" description="Tryptophan synthase beta chain-like PALP" evidence="4">
    <location>
        <begin position="25"/>
        <end position="320"/>
    </location>
</feature>
<dbReference type="GO" id="GO:0003941">
    <property type="term" value="F:L-serine ammonia-lyase activity"/>
    <property type="evidence" value="ECO:0007669"/>
    <property type="project" value="TreeGrafter"/>
</dbReference>
<dbReference type="GO" id="GO:0009097">
    <property type="term" value="P:isoleucine biosynthetic process"/>
    <property type="evidence" value="ECO:0007669"/>
    <property type="project" value="TreeGrafter"/>
</dbReference>
<evidence type="ECO:0000259" key="4">
    <source>
        <dbReference type="Pfam" id="PF00291"/>
    </source>
</evidence>
<protein>
    <submittedName>
        <fullName evidence="5">Related to ILV1 - Anabolic serine and threonine dehydratase</fullName>
    </submittedName>
</protein>
<keyword evidence="2" id="KW-0663">Pyridoxal phosphate</keyword>
<sequence>MPTTEEEVRNIGQQAIRSWRLNKLYVFRTPLIPAKQAGKRRSVKVFFKLENFQLTGSYHFRGTMARMSESPANMPLITASTGDHAMGAVLAAHALGREVTIVMPRTVAAHKLEKVKNYGAKIVIHGNGLNEAREHANKLAKLAGDTYFSPYNDQLVIAGQGTVGVEILQQFEEMNSHADNIFVPMGGGALISGIGCFVKDVRRAVGNSRPKIKVWGVAAMNSMALAASLSAGFMVDTEDMPTLAESESNDISRNELSLRLSLNVVDHVVCVSEWEIQLALRQLTVMEDQRVDGYAALGLAGFNRVAKKMTGQTCAIVLTGCNFDRQLLSQVVYGA</sequence>
<dbReference type="InterPro" id="IPR001926">
    <property type="entry name" value="TrpB-like_PALP"/>
</dbReference>
<dbReference type="Gene3D" id="3.40.50.1100">
    <property type="match status" value="2"/>
</dbReference>
<dbReference type="Proteomes" id="UP001187734">
    <property type="component" value="Unassembled WGS sequence"/>
</dbReference>
<name>A0AAE8SHA5_9HYPO</name>
<dbReference type="InterPro" id="IPR050147">
    <property type="entry name" value="Ser/Thr_Dehydratase"/>
</dbReference>
<evidence type="ECO:0000313" key="6">
    <source>
        <dbReference type="Proteomes" id="UP001187734"/>
    </source>
</evidence>
<dbReference type="GO" id="GO:0006565">
    <property type="term" value="P:L-serine catabolic process"/>
    <property type="evidence" value="ECO:0007669"/>
    <property type="project" value="TreeGrafter"/>
</dbReference>
<gene>
    <name evidence="5" type="ORF">FTOL_05631</name>
</gene>
<proteinExistence type="predicted"/>
<dbReference type="GO" id="GO:0006567">
    <property type="term" value="P:L-threonine catabolic process"/>
    <property type="evidence" value="ECO:0007669"/>
    <property type="project" value="TreeGrafter"/>
</dbReference>
<evidence type="ECO:0000313" key="5">
    <source>
        <dbReference type="EMBL" id="SPJ75900.1"/>
    </source>
</evidence>
<comment type="cofactor">
    <cofactor evidence="1">
        <name>pyridoxal 5'-phosphate</name>
        <dbReference type="ChEBI" id="CHEBI:597326"/>
    </cofactor>
</comment>
<dbReference type="PANTHER" id="PTHR48078:SF6">
    <property type="entry name" value="L-THREONINE DEHYDRATASE CATABOLIC TDCB"/>
    <property type="match status" value="1"/>
</dbReference>
<dbReference type="EMBL" id="ONZP01000176">
    <property type="protein sequence ID" value="SPJ75900.1"/>
    <property type="molecule type" value="Genomic_DNA"/>
</dbReference>
<dbReference type="SUPFAM" id="SSF53686">
    <property type="entry name" value="Tryptophan synthase beta subunit-like PLP-dependent enzymes"/>
    <property type="match status" value="1"/>
</dbReference>
<reference evidence="5" key="1">
    <citation type="submission" date="2018-03" db="EMBL/GenBank/DDBJ databases">
        <authorList>
            <person name="Guldener U."/>
        </authorList>
    </citation>
    <scope>NUCLEOTIDE SEQUENCE</scope>
</reference>
<dbReference type="Pfam" id="PF00291">
    <property type="entry name" value="PALP"/>
    <property type="match status" value="1"/>
</dbReference>